<organism evidence="1 2">
    <name type="scientific">Streptococcus cuniculi</name>
    <dbReference type="NCBI Taxonomy" id="1432788"/>
    <lineage>
        <taxon>Bacteria</taxon>
        <taxon>Bacillati</taxon>
        <taxon>Bacillota</taxon>
        <taxon>Bacilli</taxon>
        <taxon>Lactobacillales</taxon>
        <taxon>Streptococcaceae</taxon>
        <taxon>Streptococcus</taxon>
    </lineage>
</organism>
<sequence length="89" mass="9741">MGFFDTMKEESSFSVASGVENLHYVVLQVTLKEKFWGTGSGNLTELEQVINQQVQKGYRLHTITTANGGSKGLGGGDRIQATMVFEKIV</sequence>
<proteinExistence type="predicted"/>
<reference evidence="2" key="1">
    <citation type="submission" date="2016-12" db="EMBL/GenBank/DDBJ databases">
        <authorList>
            <person name="Gulvik C.A."/>
        </authorList>
    </citation>
    <scope>NUCLEOTIDE SEQUENCE [LARGE SCALE GENOMIC DNA]</scope>
    <source>
        <strain evidence="2">NED12-00049-6B</strain>
    </source>
</reference>
<name>A0A1Q8E783_9STRE</name>
<dbReference type="RefSeq" id="WP_075104953.1">
    <property type="nucleotide sequence ID" value="NZ_MSJM01000005.1"/>
</dbReference>
<keyword evidence="2" id="KW-1185">Reference proteome</keyword>
<gene>
    <name evidence="1" type="ORF">BU202_06340</name>
</gene>
<accession>A0A1Q8E783</accession>
<dbReference type="OrthoDB" id="1698584at2"/>
<evidence type="ECO:0000313" key="2">
    <source>
        <dbReference type="Proteomes" id="UP000186890"/>
    </source>
</evidence>
<comment type="caution">
    <text evidence="1">The sequence shown here is derived from an EMBL/GenBank/DDBJ whole genome shotgun (WGS) entry which is preliminary data.</text>
</comment>
<dbReference type="AlphaFoldDB" id="A0A1Q8E783"/>
<evidence type="ECO:0000313" key="1">
    <source>
        <dbReference type="EMBL" id="OLF47646.1"/>
    </source>
</evidence>
<dbReference type="EMBL" id="MSJM01000005">
    <property type="protein sequence ID" value="OLF47646.1"/>
    <property type="molecule type" value="Genomic_DNA"/>
</dbReference>
<dbReference type="Proteomes" id="UP000186890">
    <property type="component" value="Unassembled WGS sequence"/>
</dbReference>
<protein>
    <submittedName>
        <fullName evidence="1">DUF4177 domain-containing protein</fullName>
    </submittedName>
</protein>